<accession>A0ABU8J2E5</accession>
<gene>
    <name evidence="1" type="ORF">H3V53_34835</name>
</gene>
<dbReference type="EMBL" id="JACFYJ010000097">
    <property type="protein sequence ID" value="MEI6002124.1"/>
    <property type="molecule type" value="Genomic_DNA"/>
</dbReference>
<keyword evidence="2" id="KW-1185">Reference proteome</keyword>
<organism evidence="1 2">
    <name type="scientific">Paraburkholderia bengalensis</name>
    <dbReference type="NCBI Taxonomy" id="2747562"/>
    <lineage>
        <taxon>Bacteria</taxon>
        <taxon>Pseudomonadati</taxon>
        <taxon>Pseudomonadota</taxon>
        <taxon>Betaproteobacteria</taxon>
        <taxon>Burkholderiales</taxon>
        <taxon>Burkholderiaceae</taxon>
        <taxon>Paraburkholderia</taxon>
    </lineage>
</organism>
<dbReference type="Proteomes" id="UP001386437">
    <property type="component" value="Unassembled WGS sequence"/>
</dbReference>
<evidence type="ECO:0000313" key="2">
    <source>
        <dbReference type="Proteomes" id="UP001386437"/>
    </source>
</evidence>
<comment type="caution">
    <text evidence="1">The sequence shown here is derived from an EMBL/GenBank/DDBJ whole genome shotgun (WGS) entry which is preliminary data.</text>
</comment>
<dbReference type="RefSeq" id="WP_336601769.1">
    <property type="nucleotide sequence ID" value="NZ_JACFYJ010000097.1"/>
</dbReference>
<sequence length="156" mass="17698">MCFKDPEKGIAILLEMIGDLKSAHGHTPLEDFEHFCTYSGLSENDVGSLAFLWAKYGYLSAWKPADETGQNSKAALKGMSHRTEDDDVAVWAFKLQVGMLLRDLPPGTVAELDDVCIAWWNGNDLVFAHLRDDDPDRIEEEFDLNDCEWQDRREGF</sequence>
<reference evidence="1 2" key="1">
    <citation type="journal article" date="2022" name="Arch. Microbiol.">
        <title>Paraburkholderia bengalensis sp. nov. isolated from roots of Oryza sativa, IR64.</title>
        <authorList>
            <person name="Nag P."/>
            <person name="Mondal N."/>
            <person name="Sarkar J."/>
            <person name="Das S."/>
        </authorList>
    </citation>
    <scope>NUCLEOTIDE SEQUENCE [LARGE SCALE GENOMIC DNA]</scope>
    <source>
        <strain evidence="1 2">IR64_4_BI</strain>
    </source>
</reference>
<name>A0ABU8J2E5_9BURK</name>
<evidence type="ECO:0000313" key="1">
    <source>
        <dbReference type="EMBL" id="MEI6002124.1"/>
    </source>
</evidence>
<protein>
    <submittedName>
        <fullName evidence="1">Uncharacterized protein</fullName>
    </submittedName>
</protein>
<proteinExistence type="predicted"/>